<evidence type="ECO:0000313" key="2">
    <source>
        <dbReference type="EMBL" id="KAK8235530.1"/>
    </source>
</evidence>
<evidence type="ECO:0000256" key="1">
    <source>
        <dbReference type="SAM" id="MobiDB-lite"/>
    </source>
</evidence>
<dbReference type="Proteomes" id="UP001492380">
    <property type="component" value="Unassembled WGS sequence"/>
</dbReference>
<evidence type="ECO:0000313" key="3">
    <source>
        <dbReference type="Proteomes" id="UP001492380"/>
    </source>
</evidence>
<organism evidence="2 3">
    <name type="scientific">Phyllosticta capitalensis</name>
    <dbReference type="NCBI Taxonomy" id="121624"/>
    <lineage>
        <taxon>Eukaryota</taxon>
        <taxon>Fungi</taxon>
        <taxon>Dikarya</taxon>
        <taxon>Ascomycota</taxon>
        <taxon>Pezizomycotina</taxon>
        <taxon>Dothideomycetes</taxon>
        <taxon>Dothideomycetes incertae sedis</taxon>
        <taxon>Botryosphaeriales</taxon>
        <taxon>Phyllostictaceae</taxon>
        <taxon>Phyllosticta</taxon>
    </lineage>
</organism>
<feature type="region of interest" description="Disordered" evidence="1">
    <location>
        <begin position="144"/>
        <end position="171"/>
    </location>
</feature>
<comment type="caution">
    <text evidence="2">The sequence shown here is derived from an EMBL/GenBank/DDBJ whole genome shotgun (WGS) entry which is preliminary data.</text>
</comment>
<accession>A0ABR1YQ05</accession>
<keyword evidence="3" id="KW-1185">Reference proteome</keyword>
<name>A0ABR1YQ05_9PEZI</name>
<proteinExistence type="predicted"/>
<protein>
    <submittedName>
        <fullName evidence="2">Uncharacterized protein</fullName>
    </submittedName>
</protein>
<dbReference type="EMBL" id="JBBWRZ010000005">
    <property type="protein sequence ID" value="KAK8235530.1"/>
    <property type="molecule type" value="Genomic_DNA"/>
</dbReference>
<reference evidence="2 3" key="1">
    <citation type="submission" date="2024-04" db="EMBL/GenBank/DDBJ databases">
        <title>Phyllosticta paracitricarpa is synonymous to the EU quarantine fungus P. citricarpa based on phylogenomic analyses.</title>
        <authorList>
            <consortium name="Lawrence Berkeley National Laboratory"/>
            <person name="Van Ingen-Buijs V.A."/>
            <person name="Van Westerhoven A.C."/>
            <person name="Haridas S."/>
            <person name="Skiadas P."/>
            <person name="Martin F."/>
            <person name="Groenewald J.Z."/>
            <person name="Crous P.W."/>
            <person name="Seidl M.F."/>
        </authorList>
    </citation>
    <scope>NUCLEOTIDE SEQUENCE [LARGE SCALE GENOMIC DNA]</scope>
    <source>
        <strain evidence="2 3">CBS 123374</strain>
    </source>
</reference>
<gene>
    <name evidence="2" type="ORF">HDK90DRAFT_248609</name>
</gene>
<sequence length="325" mass="37221">MRQNTDEDRRWAPIKVALMRRDPKESYREALCRLLPVVSERVAYRDWSRAQIFTNSGFYLISRDFFVEMVENLNFFSPGDRATDYCKWQTGSLMVKDSPRVPLGSTTNALYRLEPDVYSLLATKRPDVNIPLLKNYCFLGIKTKPSPRSQSQREANKSGKAHYSSNSDDPENGFMFHQLGEVTTWPIRKGAAIPANDSPIHDEDWKPTGYVLVARLNTSGRAESLYLIFNTWPFVEEIGERVEVKDPDWGHLPYEPNSCEHMSFARLYCSKSSLLSDRDYSTPFEWGFEDADEEAASKGPVELVRLVETDTRDGCVLLTEHHDAA</sequence>